<dbReference type="PROSITE" id="PS50005">
    <property type="entry name" value="TPR"/>
    <property type="match status" value="1"/>
</dbReference>
<comment type="caution">
    <text evidence="2">The sequence shown here is derived from an EMBL/GenBank/DDBJ whole genome shotgun (WGS) entry which is preliminary data.</text>
</comment>
<keyword evidence="1" id="KW-0802">TPR repeat</keyword>
<dbReference type="Proteomes" id="UP000233618">
    <property type="component" value="Unassembled WGS sequence"/>
</dbReference>
<proteinExistence type="predicted"/>
<sequence>MNKDIENIQIDAQKFESEGDFRSALEKYKEIAVLDKDNAEAHFKVGEMHHQLGELPKALSAYIRVTDLQPDHKKANVKIEMIQSIMNFFNPDLYNP</sequence>
<dbReference type="SMART" id="SM00028">
    <property type="entry name" value="TPR"/>
    <property type="match status" value="1"/>
</dbReference>
<organism evidence="2 3">
    <name type="scientific">Labilibaculum manganireducens</name>
    <dbReference type="NCBI Taxonomy" id="1940525"/>
    <lineage>
        <taxon>Bacteria</taxon>
        <taxon>Pseudomonadati</taxon>
        <taxon>Bacteroidota</taxon>
        <taxon>Bacteroidia</taxon>
        <taxon>Marinilabiliales</taxon>
        <taxon>Marinifilaceae</taxon>
        <taxon>Labilibaculum</taxon>
    </lineage>
</organism>
<keyword evidence="3" id="KW-1185">Reference proteome</keyword>
<dbReference type="Gene3D" id="1.25.40.10">
    <property type="entry name" value="Tetratricopeptide repeat domain"/>
    <property type="match status" value="1"/>
</dbReference>
<dbReference type="Pfam" id="PF13414">
    <property type="entry name" value="TPR_11"/>
    <property type="match status" value="1"/>
</dbReference>
<dbReference type="InterPro" id="IPR011990">
    <property type="entry name" value="TPR-like_helical_dom_sf"/>
</dbReference>
<feature type="repeat" description="TPR" evidence="1">
    <location>
        <begin position="39"/>
        <end position="72"/>
    </location>
</feature>
<evidence type="ECO:0000256" key="1">
    <source>
        <dbReference type="PROSITE-ProRule" id="PRU00339"/>
    </source>
</evidence>
<dbReference type="InterPro" id="IPR019734">
    <property type="entry name" value="TPR_rpt"/>
</dbReference>
<evidence type="ECO:0000313" key="2">
    <source>
        <dbReference type="EMBL" id="PKQ69576.1"/>
    </source>
</evidence>
<accession>A0A2N3IGY9</accession>
<dbReference type="RefSeq" id="WP_101308005.1">
    <property type="nucleotide sequence ID" value="NZ_CAXXEE010000003.1"/>
</dbReference>
<dbReference type="SUPFAM" id="SSF48452">
    <property type="entry name" value="TPR-like"/>
    <property type="match status" value="1"/>
</dbReference>
<gene>
    <name evidence="2" type="ORF">BZG01_01245</name>
</gene>
<reference evidence="2 3" key="1">
    <citation type="journal article" date="2017" name="Front. Microbiol.">
        <title>Labilibaculum manganireducens gen. nov., sp. nov. and Labilibaculum filiforme sp. nov., Novel Bacteroidetes Isolated from Subsurface Sediments of the Baltic Sea.</title>
        <authorList>
            <person name="Vandieken V."/>
            <person name="Marshall I.P."/>
            <person name="Niemann H."/>
            <person name="Engelen B."/>
            <person name="Cypionka H."/>
        </authorList>
    </citation>
    <scope>NUCLEOTIDE SEQUENCE [LARGE SCALE GENOMIC DNA]</scope>
    <source>
        <strain evidence="2 3">59.10-2M</strain>
    </source>
</reference>
<dbReference type="EMBL" id="MVDE01000001">
    <property type="protein sequence ID" value="PKQ69576.1"/>
    <property type="molecule type" value="Genomic_DNA"/>
</dbReference>
<name>A0A2N3IGY9_9BACT</name>
<protein>
    <submittedName>
        <fullName evidence="2">Uncharacterized protein</fullName>
    </submittedName>
</protein>
<evidence type="ECO:0000313" key="3">
    <source>
        <dbReference type="Proteomes" id="UP000233618"/>
    </source>
</evidence>
<dbReference type="AlphaFoldDB" id="A0A2N3IGY9"/>